<protein>
    <submittedName>
        <fullName evidence="2">Helix-turn-helix domain-containing protein</fullName>
    </submittedName>
</protein>
<gene>
    <name evidence="2" type="ORF">FJK96_18370</name>
</gene>
<name>A0AB73U6Q2_MYCCH</name>
<dbReference type="EMBL" id="CP041150">
    <property type="protein sequence ID" value="QDF71923.1"/>
    <property type="molecule type" value="Genomic_DNA"/>
</dbReference>
<reference evidence="2 3" key="1">
    <citation type="submission" date="2019-06" db="EMBL/GenBank/DDBJ databases">
        <title>Whole geneome sequnce of Mycobacteroides chelonae M77 isolated from bovine milk from Meghalaya, India.</title>
        <authorList>
            <person name="Vise E."/>
            <person name="Das S."/>
            <person name="Garg A."/>
            <person name="Ghatak S."/>
            <person name="Shakuntala I."/>
            <person name="Milton A.A.P."/>
            <person name="Karam A."/>
            <person name="Sanjukta R."/>
            <person name="Puro K."/>
            <person name="Sen A."/>
        </authorList>
    </citation>
    <scope>NUCLEOTIDE SEQUENCE [LARGE SCALE GENOMIC DNA]</scope>
    <source>
        <strain evidence="2 3">M77</strain>
    </source>
</reference>
<dbReference type="Pfam" id="PF12728">
    <property type="entry name" value="HTH_17"/>
    <property type="match status" value="1"/>
</dbReference>
<evidence type="ECO:0000313" key="3">
    <source>
        <dbReference type="Proteomes" id="UP000317728"/>
    </source>
</evidence>
<evidence type="ECO:0000259" key="1">
    <source>
        <dbReference type="Pfam" id="PF12728"/>
    </source>
</evidence>
<evidence type="ECO:0000313" key="2">
    <source>
        <dbReference type="EMBL" id="QDF71923.1"/>
    </source>
</evidence>
<dbReference type="SUPFAM" id="SSF46955">
    <property type="entry name" value="Putative DNA-binding domain"/>
    <property type="match status" value="1"/>
</dbReference>
<organism evidence="2 3">
    <name type="scientific">Mycobacteroides chelonae</name>
    <name type="common">Mycobacterium chelonae</name>
    <dbReference type="NCBI Taxonomy" id="1774"/>
    <lineage>
        <taxon>Bacteria</taxon>
        <taxon>Bacillati</taxon>
        <taxon>Actinomycetota</taxon>
        <taxon>Actinomycetes</taxon>
        <taxon>Mycobacteriales</taxon>
        <taxon>Mycobacteriaceae</taxon>
        <taxon>Mycobacteroides</taxon>
    </lineage>
</organism>
<dbReference type="InterPro" id="IPR041657">
    <property type="entry name" value="HTH_17"/>
</dbReference>
<dbReference type="GO" id="GO:0003677">
    <property type="term" value="F:DNA binding"/>
    <property type="evidence" value="ECO:0007669"/>
    <property type="project" value="InterPro"/>
</dbReference>
<dbReference type="Gene3D" id="1.10.1660.10">
    <property type="match status" value="1"/>
</dbReference>
<dbReference type="RefSeq" id="WP_078313558.1">
    <property type="nucleotide sequence ID" value="NZ_CP041150.1"/>
</dbReference>
<dbReference type="InterPro" id="IPR010093">
    <property type="entry name" value="SinI_DNA-bd"/>
</dbReference>
<dbReference type="NCBIfam" id="TIGR01764">
    <property type="entry name" value="excise"/>
    <property type="match status" value="1"/>
</dbReference>
<feature type="domain" description="Helix-turn-helix" evidence="1">
    <location>
        <begin position="7"/>
        <end position="51"/>
    </location>
</feature>
<dbReference type="Proteomes" id="UP000317728">
    <property type="component" value="Chromosome"/>
</dbReference>
<accession>A0AB73U6Q2</accession>
<proteinExistence type="predicted"/>
<dbReference type="InterPro" id="IPR009061">
    <property type="entry name" value="DNA-bd_dom_put_sf"/>
</dbReference>
<sequence>MNHDEISITTAASRLGVNRATVWRWIKNGQLAAKRVGPKIIRVNTADVDRLVTPA</sequence>
<dbReference type="AlphaFoldDB" id="A0AB73U6Q2"/>